<keyword evidence="1" id="KW-0812">Transmembrane</keyword>
<dbReference type="Pfam" id="PF07963">
    <property type="entry name" value="N_methyl"/>
    <property type="match status" value="1"/>
</dbReference>
<accession>A0ABU9C6K3</accession>
<sequence>MQAIGAGRERGPASASGFTLIELVMVVVILAVLASVALPRFLDIGTSARVAVVNALAGTLRSSAETLRMACAVRSTQCDVNARMGSITMDGKTYGLNYGWVGAGTGINTGLIDEAVIHSGFSVSIANPYTTFMLDGAPTPATCSVRYGNAWATGAISITINTAGC</sequence>
<gene>
    <name evidence="2" type="ORF">AACH00_07685</name>
</gene>
<dbReference type="InterPro" id="IPR045584">
    <property type="entry name" value="Pilin-like"/>
</dbReference>
<proteinExistence type="predicted"/>
<feature type="transmembrane region" description="Helical" evidence="1">
    <location>
        <begin position="20"/>
        <end position="39"/>
    </location>
</feature>
<keyword evidence="1" id="KW-0472">Membrane</keyword>
<reference evidence="2 3" key="1">
    <citation type="submission" date="2024-04" db="EMBL/GenBank/DDBJ databases">
        <title>Novel species of the genus Ideonella isolated from streams.</title>
        <authorList>
            <person name="Lu H."/>
        </authorList>
    </citation>
    <scope>NUCLEOTIDE SEQUENCE [LARGE SCALE GENOMIC DNA]</scope>
    <source>
        <strain evidence="2 3">LYT19W</strain>
    </source>
</reference>
<dbReference type="EMBL" id="JBBUTI010000005">
    <property type="protein sequence ID" value="MEK8046217.1"/>
    <property type="molecule type" value="Genomic_DNA"/>
</dbReference>
<dbReference type="InterPro" id="IPR012902">
    <property type="entry name" value="N_methyl_site"/>
</dbReference>
<dbReference type="NCBIfam" id="TIGR02532">
    <property type="entry name" value="IV_pilin_GFxxxE"/>
    <property type="match status" value="1"/>
</dbReference>
<dbReference type="PROSITE" id="PS00409">
    <property type="entry name" value="PROKAR_NTER_METHYL"/>
    <property type="match status" value="1"/>
</dbReference>
<evidence type="ECO:0000256" key="1">
    <source>
        <dbReference type="SAM" id="Phobius"/>
    </source>
</evidence>
<evidence type="ECO:0000313" key="2">
    <source>
        <dbReference type="EMBL" id="MEK8046217.1"/>
    </source>
</evidence>
<dbReference type="SUPFAM" id="SSF54523">
    <property type="entry name" value="Pili subunits"/>
    <property type="match status" value="1"/>
</dbReference>
<dbReference type="RefSeq" id="WP_341398506.1">
    <property type="nucleotide sequence ID" value="NZ_JBBUTI010000005.1"/>
</dbReference>
<dbReference type="Gene3D" id="3.30.700.10">
    <property type="entry name" value="Glycoprotein, Type 4 Pilin"/>
    <property type="match status" value="1"/>
</dbReference>
<dbReference type="Proteomes" id="UP001379945">
    <property type="component" value="Unassembled WGS sequence"/>
</dbReference>
<keyword evidence="3" id="KW-1185">Reference proteome</keyword>
<name>A0ABU9C6K3_9BURK</name>
<comment type="caution">
    <text evidence="2">The sequence shown here is derived from an EMBL/GenBank/DDBJ whole genome shotgun (WGS) entry which is preliminary data.</text>
</comment>
<keyword evidence="1" id="KW-1133">Transmembrane helix</keyword>
<evidence type="ECO:0000313" key="3">
    <source>
        <dbReference type="Proteomes" id="UP001379945"/>
    </source>
</evidence>
<organism evidence="2 3">
    <name type="scientific">Ideonella margarita</name>
    <dbReference type="NCBI Taxonomy" id="2984191"/>
    <lineage>
        <taxon>Bacteria</taxon>
        <taxon>Pseudomonadati</taxon>
        <taxon>Pseudomonadota</taxon>
        <taxon>Betaproteobacteria</taxon>
        <taxon>Burkholderiales</taxon>
        <taxon>Sphaerotilaceae</taxon>
        <taxon>Ideonella</taxon>
    </lineage>
</organism>
<protein>
    <submittedName>
        <fullName evidence="2">Prepilin-type N-terminal cleavage/methylation domain-containing protein</fullName>
    </submittedName>
</protein>